<keyword evidence="5 10" id="KW-0812">Transmembrane</keyword>
<evidence type="ECO:0000256" key="9">
    <source>
        <dbReference type="ARBA" id="ARBA00023237"/>
    </source>
</evidence>
<dbReference type="GO" id="GO:0015344">
    <property type="term" value="F:siderophore uptake transmembrane transporter activity"/>
    <property type="evidence" value="ECO:0007669"/>
    <property type="project" value="TreeGrafter"/>
</dbReference>
<dbReference type="InterPro" id="IPR011662">
    <property type="entry name" value="Secretin/TonB_short_N"/>
</dbReference>
<evidence type="ECO:0000313" key="14">
    <source>
        <dbReference type="Proteomes" id="UP000199031"/>
    </source>
</evidence>
<evidence type="ECO:0000256" key="5">
    <source>
        <dbReference type="ARBA" id="ARBA00022692"/>
    </source>
</evidence>
<dbReference type="Gene3D" id="2.40.170.20">
    <property type="entry name" value="TonB-dependent receptor, beta-barrel domain"/>
    <property type="match status" value="1"/>
</dbReference>
<protein>
    <submittedName>
        <fullName evidence="13">TonB-linked outer membrane protein, SusC/RagA family</fullName>
    </submittedName>
</protein>
<dbReference type="Pfam" id="PF00593">
    <property type="entry name" value="TonB_dep_Rec_b-barrel"/>
    <property type="match status" value="1"/>
</dbReference>
<sequence length="1133" mass="123591">MGNFSVARKAIPKFLLYMRLIAFFMLIACLHVHAKGIAQTKISVSLKNVPIKNALLSIQKNSSYRFIYNDDILPGNVTVTLTVKDADVQEVLDSVFSQTNLTYRILDNNLIVIAQKKQKQAVPVSGNVKVKNKDGSESAVSNVSVVEKGTSNGTRTNEDGDFTILVSNPNATLLISYVGYVSQEYPLNGQATISVVLNADEKELGEVVVTALGITRQKRSLTYATQSLKGEDLSNSREVNVTSAMNGKVAGLTINKTNSGPGGSNRIIFRGNRSIGRTNQPLVVVDGVRIDNSAKAGADVALFGARDDGDGISNINPDDIESMTVLTGASAAALYGSDASNGAIIITTKKGRIGKGIGIQVSSSAAMENPLVLPGFQNKYGQGDAGVFVPASANSWGPEMTGQDVTDWTGKTQPLAAQSNNVDDFFRTGTEFINSVAVSAGTEKAQTYFSYTNTLSNGILPNNGYKRNNVLLRQTTQLAKGLSLDVKANYIAEDVENRPLTGAGNRITSTLYAMPRSLRLNDIKNFETLNEDGTLTQNYWATPSPSFQNPYWSAYRNLYTRKRDRFIGLAALRYQLTPELSIQVRTSLDYYTDIGEEKDYNDTYWLTDYPGQGNYILNKESNRQFNNDVLLSYNKNFADKFNLTVNAGASIEQYHFERTTLNNQGLNAPNIFATSNAVSLSNSVNNYIPYAPLARTEKQSIYASAQLGYNNYLFLELTGRNDWNSTLPVKNASYFFPSAGISALLNEMLHLPAAISILKLRTSYAFVGNGTGFNELKPVYSLVPGGNSGFLLIDGTLRNTNLKPEETHSFEVGLDAGFIDNRIGFQATYYNTNTINQILTIPVPAASGYATRIINAGKIQNKGIELLLNAQPVRSKSFNWKMQFVFGSNVNKVIRLDSLQPKVSLSSPQALGSIVVEEGRKYGELYTSSLQRDDNNNVVVDATGKPLLITDQTKYAGNFNPDWTAGFSNTLQYKNWSLYFLIDERKGGTIISGTQALMASAGTSAATEANRETGFVIPNSVTADGGKNTQAITAQDYWMQIASNNIGELFAYSATNIRLREASLTYAFPSEKLAGAFIKGIQVSLVGRNLFFFKNDAKGIDPETALGTGNNQGIEYASLPSTRSYGLYLKFNF</sequence>
<keyword evidence="8 10" id="KW-0472">Membrane</keyword>
<dbReference type="InterPro" id="IPR036942">
    <property type="entry name" value="Beta-barrel_TonB_sf"/>
</dbReference>
<dbReference type="PANTHER" id="PTHR30069">
    <property type="entry name" value="TONB-DEPENDENT OUTER MEMBRANE RECEPTOR"/>
    <property type="match status" value="1"/>
</dbReference>
<evidence type="ECO:0000256" key="4">
    <source>
        <dbReference type="ARBA" id="ARBA00022496"/>
    </source>
</evidence>
<dbReference type="NCBIfam" id="TIGR04056">
    <property type="entry name" value="OMP_RagA_SusC"/>
    <property type="match status" value="1"/>
</dbReference>
<dbReference type="Gene3D" id="2.60.40.1120">
    <property type="entry name" value="Carboxypeptidase-like, regulatory domain"/>
    <property type="match status" value="1"/>
</dbReference>
<evidence type="ECO:0000313" key="13">
    <source>
        <dbReference type="EMBL" id="SFP92812.1"/>
    </source>
</evidence>
<keyword evidence="2 10" id="KW-0813">Transport</keyword>
<dbReference type="Pfam" id="PF07715">
    <property type="entry name" value="Plug"/>
    <property type="match status" value="1"/>
</dbReference>
<feature type="domain" description="Secretin/TonB short N-terminal" evidence="12">
    <location>
        <begin position="64"/>
        <end position="116"/>
    </location>
</feature>
<organism evidence="13 14">
    <name type="scientific">Parafilimonas terrae</name>
    <dbReference type="NCBI Taxonomy" id="1465490"/>
    <lineage>
        <taxon>Bacteria</taxon>
        <taxon>Pseudomonadati</taxon>
        <taxon>Bacteroidota</taxon>
        <taxon>Chitinophagia</taxon>
        <taxon>Chitinophagales</taxon>
        <taxon>Chitinophagaceae</taxon>
        <taxon>Parafilimonas</taxon>
    </lineage>
</organism>
<dbReference type="NCBIfam" id="TIGR04057">
    <property type="entry name" value="SusC_RagA_signa"/>
    <property type="match status" value="1"/>
</dbReference>
<name>A0A1I5UC45_9BACT</name>
<dbReference type="InterPro" id="IPR039426">
    <property type="entry name" value="TonB-dep_rcpt-like"/>
</dbReference>
<gene>
    <name evidence="13" type="ORF">SAMN05444277_103196</name>
</gene>
<dbReference type="SMART" id="SM00965">
    <property type="entry name" value="STN"/>
    <property type="match status" value="1"/>
</dbReference>
<dbReference type="SUPFAM" id="SSF49464">
    <property type="entry name" value="Carboxypeptidase regulatory domain-like"/>
    <property type="match status" value="1"/>
</dbReference>
<evidence type="ECO:0000259" key="12">
    <source>
        <dbReference type="SMART" id="SM00965"/>
    </source>
</evidence>
<keyword evidence="3 10" id="KW-1134">Transmembrane beta strand</keyword>
<dbReference type="SUPFAM" id="SSF56935">
    <property type="entry name" value="Porins"/>
    <property type="match status" value="1"/>
</dbReference>
<dbReference type="GO" id="GO:0009279">
    <property type="term" value="C:cell outer membrane"/>
    <property type="evidence" value="ECO:0007669"/>
    <property type="project" value="UniProtKB-SubCell"/>
</dbReference>
<evidence type="ECO:0000256" key="8">
    <source>
        <dbReference type="ARBA" id="ARBA00023136"/>
    </source>
</evidence>
<dbReference type="AlphaFoldDB" id="A0A1I5UC45"/>
<dbReference type="InterPro" id="IPR023996">
    <property type="entry name" value="TonB-dep_OMP_SusC/RagA"/>
</dbReference>
<keyword evidence="4" id="KW-0406">Ion transport</keyword>
<dbReference type="InterPro" id="IPR037066">
    <property type="entry name" value="Plug_dom_sf"/>
</dbReference>
<dbReference type="EMBL" id="FOXQ01000003">
    <property type="protein sequence ID" value="SFP92812.1"/>
    <property type="molecule type" value="Genomic_DNA"/>
</dbReference>
<keyword evidence="6" id="KW-0408">Iron</keyword>
<evidence type="ECO:0000256" key="2">
    <source>
        <dbReference type="ARBA" id="ARBA00022448"/>
    </source>
</evidence>
<dbReference type="Pfam" id="PF13715">
    <property type="entry name" value="CarbopepD_reg_2"/>
    <property type="match status" value="1"/>
</dbReference>
<dbReference type="Pfam" id="PF07660">
    <property type="entry name" value="STN"/>
    <property type="match status" value="1"/>
</dbReference>
<comment type="subcellular location">
    <subcellularLocation>
        <location evidence="1 10">Cell outer membrane</location>
        <topology evidence="1 10">Multi-pass membrane protein</topology>
    </subcellularLocation>
</comment>
<accession>A0A1I5UC45</accession>
<dbReference type="InterPro" id="IPR000531">
    <property type="entry name" value="Beta-barrel_TonB"/>
</dbReference>
<evidence type="ECO:0000256" key="1">
    <source>
        <dbReference type="ARBA" id="ARBA00004571"/>
    </source>
</evidence>
<evidence type="ECO:0000256" key="6">
    <source>
        <dbReference type="ARBA" id="ARBA00023004"/>
    </source>
</evidence>
<evidence type="ECO:0000256" key="3">
    <source>
        <dbReference type="ARBA" id="ARBA00022452"/>
    </source>
</evidence>
<dbReference type="PANTHER" id="PTHR30069:SF28">
    <property type="entry name" value="TONB-DEPENDENT RECEPTOR YNCD-RELATED"/>
    <property type="match status" value="1"/>
</dbReference>
<comment type="similarity">
    <text evidence="10 11">Belongs to the TonB-dependent receptor family.</text>
</comment>
<reference evidence="13 14" key="1">
    <citation type="submission" date="2016-10" db="EMBL/GenBank/DDBJ databases">
        <authorList>
            <person name="de Groot N.N."/>
        </authorList>
    </citation>
    <scope>NUCLEOTIDE SEQUENCE [LARGE SCALE GENOMIC DNA]</scope>
    <source>
        <strain evidence="13 14">DSM 28286</strain>
    </source>
</reference>
<evidence type="ECO:0000256" key="11">
    <source>
        <dbReference type="RuleBase" id="RU003357"/>
    </source>
</evidence>
<dbReference type="InterPro" id="IPR008969">
    <property type="entry name" value="CarboxyPept-like_regulatory"/>
</dbReference>
<dbReference type="PROSITE" id="PS52016">
    <property type="entry name" value="TONB_DEPENDENT_REC_3"/>
    <property type="match status" value="1"/>
</dbReference>
<keyword evidence="7 11" id="KW-0798">TonB box</keyword>
<keyword evidence="9 10" id="KW-0998">Cell outer membrane</keyword>
<evidence type="ECO:0000256" key="10">
    <source>
        <dbReference type="PROSITE-ProRule" id="PRU01360"/>
    </source>
</evidence>
<dbReference type="Proteomes" id="UP000199031">
    <property type="component" value="Unassembled WGS sequence"/>
</dbReference>
<dbReference type="GO" id="GO:0044718">
    <property type="term" value="P:siderophore transmembrane transport"/>
    <property type="evidence" value="ECO:0007669"/>
    <property type="project" value="TreeGrafter"/>
</dbReference>
<keyword evidence="14" id="KW-1185">Reference proteome</keyword>
<keyword evidence="4" id="KW-0410">Iron transport</keyword>
<dbReference type="InterPro" id="IPR023997">
    <property type="entry name" value="TonB-dep_OMP_SusC/RagA_CS"/>
</dbReference>
<proteinExistence type="inferred from homology"/>
<dbReference type="STRING" id="1465490.SAMN05444277_103196"/>
<evidence type="ECO:0000256" key="7">
    <source>
        <dbReference type="ARBA" id="ARBA00023077"/>
    </source>
</evidence>
<dbReference type="InterPro" id="IPR012910">
    <property type="entry name" value="Plug_dom"/>
</dbReference>
<dbReference type="Gene3D" id="2.170.130.10">
    <property type="entry name" value="TonB-dependent receptor, plug domain"/>
    <property type="match status" value="1"/>
</dbReference>